<evidence type="ECO:0000313" key="3">
    <source>
        <dbReference type="Proteomes" id="UP000242502"/>
    </source>
</evidence>
<dbReference type="InterPro" id="IPR010775">
    <property type="entry name" value="DUF1365"/>
</dbReference>
<dbReference type="STRING" id="62101.AB835_12335"/>
<feature type="region of interest" description="Disordered" evidence="1">
    <location>
        <begin position="260"/>
        <end position="282"/>
    </location>
</feature>
<organism evidence="2 3">
    <name type="scientific">Candidatus Endobugula sertula</name>
    <name type="common">Bugula neritina bacterial symbiont</name>
    <dbReference type="NCBI Taxonomy" id="62101"/>
    <lineage>
        <taxon>Bacteria</taxon>
        <taxon>Pseudomonadati</taxon>
        <taxon>Pseudomonadota</taxon>
        <taxon>Gammaproteobacteria</taxon>
        <taxon>Cellvibrionales</taxon>
        <taxon>Cellvibrionaceae</taxon>
        <taxon>Candidatus Endobugula</taxon>
    </lineage>
</organism>
<dbReference type="Pfam" id="PF07103">
    <property type="entry name" value="DUF1365"/>
    <property type="match status" value="1"/>
</dbReference>
<evidence type="ECO:0000256" key="1">
    <source>
        <dbReference type="SAM" id="MobiDB-lite"/>
    </source>
</evidence>
<name>A0A1D2QMH3_9GAMM</name>
<evidence type="ECO:0000313" key="2">
    <source>
        <dbReference type="EMBL" id="ODS22767.1"/>
    </source>
</evidence>
<sequence length="282" mass="33625">MVNSQQSKHTPLCSAIYKGWVRHRRYSPTYHEFRYRVFMMYLDLSELNRVFSDTLLWSCEKVNAATFRRSDYLGDPTVPLDQAVRSRVEEETGHYPTGPIRLLTNLRYFGYLMNPISCYYIFENRDSSGPERLEYIVAEVTNTPWKERHSYVLACDPNQRKQRINFQKSLHVSPFNPMDIEYRWKNNTPDNSLLIHMQNWQQQKMQFDATLQLKRSDINPSILRALILRYPFMTIKTALTIYWQALKLLIKRTPVYNHPVKKNSTRITSNTNKENRREESIL</sequence>
<accession>A0A1D2QMH3</accession>
<dbReference type="EMBL" id="MDLC01000053">
    <property type="protein sequence ID" value="ODS22767.1"/>
    <property type="molecule type" value="Genomic_DNA"/>
</dbReference>
<reference evidence="2 3" key="1">
    <citation type="journal article" date="2016" name="Appl. Environ. Microbiol.">
        <title>Lack of Overt Genome Reduction in the Bryostatin-Producing Bryozoan Symbiont "Candidatus Endobugula sertula".</title>
        <authorList>
            <person name="Miller I.J."/>
            <person name="Vanee N."/>
            <person name="Fong S.S."/>
            <person name="Lim-Fong G.E."/>
            <person name="Kwan J.C."/>
        </authorList>
    </citation>
    <scope>NUCLEOTIDE SEQUENCE [LARGE SCALE GENOMIC DNA]</scope>
    <source>
        <strain evidence="2">AB1-4</strain>
    </source>
</reference>
<dbReference type="PANTHER" id="PTHR33973:SF4">
    <property type="entry name" value="OS07G0153300 PROTEIN"/>
    <property type="match status" value="1"/>
</dbReference>
<feature type="compositionally biased region" description="Basic and acidic residues" evidence="1">
    <location>
        <begin position="273"/>
        <end position="282"/>
    </location>
</feature>
<gene>
    <name evidence="2" type="ORF">AB835_12335</name>
</gene>
<dbReference type="AlphaFoldDB" id="A0A1D2QMH3"/>
<evidence type="ECO:0008006" key="4">
    <source>
        <dbReference type="Google" id="ProtNLM"/>
    </source>
</evidence>
<dbReference type="Proteomes" id="UP000242502">
    <property type="component" value="Unassembled WGS sequence"/>
</dbReference>
<dbReference type="PANTHER" id="PTHR33973">
    <property type="entry name" value="OS07G0153300 PROTEIN"/>
    <property type="match status" value="1"/>
</dbReference>
<protein>
    <recommendedName>
        <fullName evidence="4">Chromosome partitioning protein ParA</fullName>
    </recommendedName>
</protein>
<proteinExistence type="predicted"/>
<comment type="caution">
    <text evidence="2">The sequence shown here is derived from an EMBL/GenBank/DDBJ whole genome shotgun (WGS) entry which is preliminary data.</text>
</comment>